<evidence type="ECO:0000259" key="1">
    <source>
        <dbReference type="Pfam" id="PF24347"/>
    </source>
</evidence>
<evidence type="ECO:0000313" key="2">
    <source>
        <dbReference type="EMBL" id="CAD6270149.1"/>
    </source>
</evidence>
<gene>
    <name evidence="2" type="ORF">NCGR_LOCUS53443</name>
</gene>
<dbReference type="OrthoDB" id="1734555at2759"/>
<proteinExistence type="predicted"/>
<dbReference type="EMBL" id="CAJGYO010000015">
    <property type="protein sequence ID" value="CAD6270149.1"/>
    <property type="molecule type" value="Genomic_DNA"/>
</dbReference>
<sequence length="145" mass="15744">MAEPPRAAVCPTNWRKEADERLRRLHSLLFGADAALEHGDAMVAQALALRLLGFLDSQALAAGADPEDAAFVAPIRAAASARLAATSRARISDSDRYGTLPPSPCNRPPPYFASELVERDGNYADCPDPRNLLQLHYAVCKYKIL</sequence>
<organism evidence="2 3">
    <name type="scientific">Miscanthus lutarioriparius</name>
    <dbReference type="NCBI Taxonomy" id="422564"/>
    <lineage>
        <taxon>Eukaryota</taxon>
        <taxon>Viridiplantae</taxon>
        <taxon>Streptophyta</taxon>
        <taxon>Embryophyta</taxon>
        <taxon>Tracheophyta</taxon>
        <taxon>Spermatophyta</taxon>
        <taxon>Magnoliopsida</taxon>
        <taxon>Liliopsida</taxon>
        <taxon>Poales</taxon>
        <taxon>Poaceae</taxon>
        <taxon>PACMAD clade</taxon>
        <taxon>Panicoideae</taxon>
        <taxon>Andropogonodae</taxon>
        <taxon>Andropogoneae</taxon>
        <taxon>Saccharinae</taxon>
        <taxon>Miscanthus</taxon>
    </lineage>
</organism>
<keyword evidence="3" id="KW-1185">Reference proteome</keyword>
<evidence type="ECO:0000313" key="3">
    <source>
        <dbReference type="Proteomes" id="UP000604825"/>
    </source>
</evidence>
<comment type="caution">
    <text evidence="2">The sequence shown here is derived from an EMBL/GenBank/DDBJ whole genome shotgun (WGS) entry which is preliminary data.</text>
</comment>
<dbReference type="InterPro" id="IPR056224">
    <property type="entry name" value="FIGL1_N"/>
</dbReference>
<dbReference type="Proteomes" id="UP000604825">
    <property type="component" value="Unassembled WGS sequence"/>
</dbReference>
<feature type="domain" description="FIGL1 N-terminal" evidence="1">
    <location>
        <begin position="12"/>
        <end position="88"/>
    </location>
</feature>
<accession>A0A811RIC4</accession>
<dbReference type="AlphaFoldDB" id="A0A811RIC4"/>
<protein>
    <recommendedName>
        <fullName evidence="1">FIGL1 N-terminal domain-containing protein</fullName>
    </recommendedName>
</protein>
<dbReference type="Pfam" id="PF24347">
    <property type="entry name" value="FIGL1_N"/>
    <property type="match status" value="1"/>
</dbReference>
<name>A0A811RIC4_9POAL</name>
<reference evidence="2" key="1">
    <citation type="submission" date="2020-10" db="EMBL/GenBank/DDBJ databases">
        <authorList>
            <person name="Han B."/>
            <person name="Lu T."/>
            <person name="Zhao Q."/>
            <person name="Huang X."/>
            <person name="Zhao Y."/>
        </authorList>
    </citation>
    <scope>NUCLEOTIDE SEQUENCE</scope>
</reference>